<protein>
    <submittedName>
        <fullName evidence="1">SapC family protein</fullName>
    </submittedName>
</protein>
<keyword evidence="2" id="KW-1185">Reference proteome</keyword>
<accession>A0A7X9WZ08</accession>
<organism evidence="1 2">
    <name type="scientific">Sphingobium psychrophilum</name>
    <dbReference type="NCBI Taxonomy" id="2728834"/>
    <lineage>
        <taxon>Bacteria</taxon>
        <taxon>Pseudomonadati</taxon>
        <taxon>Pseudomonadota</taxon>
        <taxon>Alphaproteobacteria</taxon>
        <taxon>Sphingomonadales</taxon>
        <taxon>Sphingomonadaceae</taxon>
        <taxon>Sphingobium</taxon>
    </lineage>
</organism>
<comment type="caution">
    <text evidence="1">The sequence shown here is derived from an EMBL/GenBank/DDBJ whole genome shotgun (WGS) entry which is preliminary data.</text>
</comment>
<reference evidence="1 2" key="1">
    <citation type="submission" date="2020-04" db="EMBL/GenBank/DDBJ databases">
        <title>Sphingobium sp. AR-3-1 isolated from Arctic soil.</title>
        <authorList>
            <person name="Dahal R.H."/>
            <person name="Chaudhary D.K."/>
        </authorList>
    </citation>
    <scope>NUCLEOTIDE SEQUENCE [LARGE SCALE GENOMIC DNA]</scope>
    <source>
        <strain evidence="1 2">AR-3-1</strain>
    </source>
</reference>
<dbReference type="EMBL" id="JABBFV010000022">
    <property type="protein sequence ID" value="NML12526.1"/>
    <property type="molecule type" value="Genomic_DNA"/>
</dbReference>
<dbReference type="InterPro" id="IPR010836">
    <property type="entry name" value="SapC"/>
</dbReference>
<gene>
    <name evidence="1" type="ORF">HHL08_20735</name>
</gene>
<dbReference type="Proteomes" id="UP000519023">
    <property type="component" value="Unassembled WGS sequence"/>
</dbReference>
<sequence>MASAPANNLPIFYNDLLPLSSVDHVDYRTRQIDSAPFLTTQHAIPLTIDEFVPAQRFAPIIFSAGTDSVPLLLMGLNEGVNIFVDEDGKLRGPAYVPAYVRRYPWMLAKLRPDSDDLSLCFDPTSPAIGAFEDGKPLFEDGKPSEQTQGVMKFCEDFEQAAARTSQFVRDLQELDLLMDGEVAIQTPVADQPFVYRGFRMINEEKLRDLRGDQLRKINQNGMLLLIHAHLFSLQLMREIFEAQVAQGKGPIAMPATAEATPEVAGA</sequence>
<dbReference type="Pfam" id="PF07277">
    <property type="entry name" value="SapC"/>
    <property type="match status" value="1"/>
</dbReference>
<proteinExistence type="predicted"/>
<evidence type="ECO:0000313" key="2">
    <source>
        <dbReference type="Proteomes" id="UP000519023"/>
    </source>
</evidence>
<name>A0A7X9WZ08_9SPHN</name>
<evidence type="ECO:0000313" key="1">
    <source>
        <dbReference type="EMBL" id="NML12526.1"/>
    </source>
</evidence>
<dbReference type="AlphaFoldDB" id="A0A7X9WZ08"/>
<dbReference type="RefSeq" id="WP_169574883.1">
    <property type="nucleotide sequence ID" value="NZ_JABBFV010000022.1"/>
</dbReference>